<dbReference type="PANTHER" id="PTHR30489:SF0">
    <property type="entry name" value="LIPOPROTEIN-RELEASING SYSTEM TRANSMEMBRANE PROTEIN LOLE"/>
    <property type="match status" value="1"/>
</dbReference>
<feature type="transmembrane region" description="Helical" evidence="7">
    <location>
        <begin position="756"/>
        <end position="774"/>
    </location>
</feature>
<accession>A0A4R6ULL4</accession>
<dbReference type="OrthoDB" id="5137249at2"/>
<evidence type="ECO:0000256" key="3">
    <source>
        <dbReference type="ARBA" id="ARBA00022475"/>
    </source>
</evidence>
<comment type="similarity">
    <text evidence="2">Belongs to the ABC-4 integral membrane protein family. LolC/E subfamily.</text>
</comment>
<feature type="domain" description="ABC3 transporter permease C-terminal" evidence="8">
    <location>
        <begin position="666"/>
        <end position="779"/>
    </location>
</feature>
<evidence type="ECO:0000256" key="6">
    <source>
        <dbReference type="ARBA" id="ARBA00023136"/>
    </source>
</evidence>
<evidence type="ECO:0000259" key="8">
    <source>
        <dbReference type="Pfam" id="PF02687"/>
    </source>
</evidence>
<keyword evidence="5 7" id="KW-1133">Transmembrane helix</keyword>
<dbReference type="RefSeq" id="WP_133593384.1">
    <property type="nucleotide sequence ID" value="NZ_CP037953.1"/>
</dbReference>
<feature type="transmembrane region" description="Helical" evidence="7">
    <location>
        <begin position="272"/>
        <end position="293"/>
    </location>
</feature>
<feature type="transmembrane region" description="Helical" evidence="7">
    <location>
        <begin position="437"/>
        <end position="457"/>
    </location>
</feature>
<comment type="caution">
    <text evidence="9">The sequence shown here is derived from an EMBL/GenBank/DDBJ whole genome shotgun (WGS) entry which is preliminary data.</text>
</comment>
<gene>
    <name evidence="9" type="ORF">EV696_12616</name>
</gene>
<dbReference type="PANTHER" id="PTHR30489">
    <property type="entry name" value="LIPOPROTEIN-RELEASING SYSTEM TRANSMEMBRANE PROTEIN LOLE"/>
    <property type="match status" value="1"/>
</dbReference>
<dbReference type="GO" id="GO:0098797">
    <property type="term" value="C:plasma membrane protein complex"/>
    <property type="evidence" value="ECO:0007669"/>
    <property type="project" value="TreeGrafter"/>
</dbReference>
<evidence type="ECO:0000256" key="4">
    <source>
        <dbReference type="ARBA" id="ARBA00022692"/>
    </source>
</evidence>
<proteinExistence type="inferred from homology"/>
<feature type="transmembrane region" description="Helical" evidence="7">
    <location>
        <begin position="658"/>
        <end position="681"/>
    </location>
</feature>
<keyword evidence="4 7" id="KW-0812">Transmembrane</keyword>
<evidence type="ECO:0000256" key="1">
    <source>
        <dbReference type="ARBA" id="ARBA00004651"/>
    </source>
</evidence>
<dbReference type="EMBL" id="SNYM01000026">
    <property type="protein sequence ID" value="TDQ44134.1"/>
    <property type="molecule type" value="Genomic_DNA"/>
</dbReference>
<feature type="transmembrane region" description="Helical" evidence="7">
    <location>
        <begin position="314"/>
        <end position="339"/>
    </location>
</feature>
<dbReference type="AlphaFoldDB" id="A0A4R6ULL4"/>
<sequence>MNALRLMRWRDLWWLRGQVMATAIIVLCAISSFVATYGTWRALVDAQTSYYRDYRFADIFAPLKRAPWSLKDRLQQIDGVAQVELRVSSEVLLDSATLHDPRRNFLTSIRLVSLPEKQPVLNGVHLRSGRWPEADSREVLISETFAKANGWRNGDQIPVILNGRRERLTIVGIALAPEFIYEVGSGALLPDGKRFGVMWMRYERLAPAIGMEGAFNEALLQLQYQASLPAVMAAVDQVLAPYGGIGAYDREAHPSHQFIRDEISQNRIHATVVPAIFLAVAAFLLHVALSRLISLQRGEIGLLKSFGYHRRQIGGHYTLLAITMALTGAIPGIAIGVWLGEQLTIIYNDYYHFPRLDFAFEWGNLSLALAIAIVAAVLGALLPVWRAIRLPPAEAMRPEPPPIFHDNRWERGISRLSRAPVWRMTVRQLIRRSMRSVLSLLAASTAMALLIMGGYSFDAIDELMRQQFEEINREHVTVMLREPRSPNALNDLYRLPGVLHAEPFRHIPARIRAAHRSKRLSLTAMPVESEMRLWRDVHGNAIPISAHGLTLTRTLAEQLHVKPGDVVQVEVLEGLRRVRTMPVSQISDEWLGLAAYLPLSALPPLLGDVGTINGAWLRIDQALLPALTQSLQQLPWLAGSNNKIQIRQAMDELLQRSIMVAMIINVLFAGAIAFGVIYNNLRIALSERGRELASLRVLGFTRQEVWRLLLMEQGIIIVLALPLGSLFGYALCAWLSERLVTDAIRLPLIIDNSTYAMAALVILIAAALSALMVARRVNAMKIVDVLKTRE</sequence>
<evidence type="ECO:0000313" key="9">
    <source>
        <dbReference type="EMBL" id="TDQ44134.1"/>
    </source>
</evidence>
<comment type="subcellular location">
    <subcellularLocation>
        <location evidence="1">Cell membrane</location>
        <topology evidence="1">Multi-pass membrane protein</topology>
    </subcellularLocation>
</comment>
<keyword evidence="6 7" id="KW-0472">Membrane</keyword>
<dbReference type="GO" id="GO:0044874">
    <property type="term" value="P:lipoprotein localization to outer membrane"/>
    <property type="evidence" value="ECO:0007669"/>
    <property type="project" value="TreeGrafter"/>
</dbReference>
<dbReference type="Proteomes" id="UP000295375">
    <property type="component" value="Unassembled WGS sequence"/>
</dbReference>
<feature type="transmembrane region" description="Helical" evidence="7">
    <location>
        <begin position="359"/>
        <end position="382"/>
    </location>
</feature>
<feature type="transmembrane region" description="Helical" evidence="7">
    <location>
        <begin position="21"/>
        <end position="40"/>
    </location>
</feature>
<name>A0A4R6ULL4_9GAMM</name>
<dbReference type="InterPro" id="IPR003838">
    <property type="entry name" value="ABC3_permease_C"/>
</dbReference>
<reference evidence="9 10" key="1">
    <citation type="submission" date="2019-03" db="EMBL/GenBank/DDBJ databases">
        <title>Genomic Encyclopedia of Type Strains, Phase IV (KMG-IV): sequencing the most valuable type-strain genomes for metagenomic binning, comparative biology and taxonomic classification.</title>
        <authorList>
            <person name="Goeker M."/>
        </authorList>
    </citation>
    <scope>NUCLEOTIDE SEQUENCE [LARGE SCALE GENOMIC DNA]</scope>
    <source>
        <strain evidence="9 10">DSM 103792</strain>
    </source>
</reference>
<feature type="transmembrane region" description="Helical" evidence="7">
    <location>
        <begin position="715"/>
        <end position="736"/>
    </location>
</feature>
<dbReference type="InterPro" id="IPR051447">
    <property type="entry name" value="Lipoprotein-release_system"/>
</dbReference>
<protein>
    <submittedName>
        <fullName evidence="9">Putative ABC transport system permease protein</fullName>
    </submittedName>
</protein>
<keyword evidence="3" id="KW-1003">Cell membrane</keyword>
<evidence type="ECO:0000256" key="5">
    <source>
        <dbReference type="ARBA" id="ARBA00022989"/>
    </source>
</evidence>
<evidence type="ECO:0000256" key="2">
    <source>
        <dbReference type="ARBA" id="ARBA00005236"/>
    </source>
</evidence>
<dbReference type="Pfam" id="PF02687">
    <property type="entry name" value="FtsX"/>
    <property type="match status" value="2"/>
</dbReference>
<organism evidence="9 10">
    <name type="scientific">Permianibacter aggregans</name>
    <dbReference type="NCBI Taxonomy" id="1510150"/>
    <lineage>
        <taxon>Bacteria</taxon>
        <taxon>Pseudomonadati</taxon>
        <taxon>Pseudomonadota</taxon>
        <taxon>Gammaproteobacteria</taxon>
        <taxon>Pseudomonadales</taxon>
        <taxon>Pseudomonadaceae</taxon>
        <taxon>Permianibacter</taxon>
    </lineage>
</organism>
<evidence type="ECO:0000313" key="10">
    <source>
        <dbReference type="Proteomes" id="UP000295375"/>
    </source>
</evidence>
<evidence type="ECO:0000256" key="7">
    <source>
        <dbReference type="SAM" id="Phobius"/>
    </source>
</evidence>
<feature type="domain" description="ABC3 transporter permease C-terminal" evidence="8">
    <location>
        <begin position="272"/>
        <end position="392"/>
    </location>
</feature>
<keyword evidence="10" id="KW-1185">Reference proteome</keyword>